<proteinExistence type="predicted"/>
<keyword evidence="1" id="KW-1133">Transmembrane helix</keyword>
<keyword evidence="1" id="KW-0472">Membrane</keyword>
<comment type="caution">
    <text evidence="2">The sequence shown here is derived from an EMBL/GenBank/DDBJ whole genome shotgun (WGS) entry which is preliminary data.</text>
</comment>
<name>A0ABR8XH72_9BACL</name>
<reference evidence="2 3" key="1">
    <citation type="submission" date="2020-08" db="EMBL/GenBank/DDBJ databases">
        <title>A Genomic Blueprint of the Chicken Gut Microbiome.</title>
        <authorList>
            <person name="Gilroy R."/>
            <person name="Ravi A."/>
            <person name="Getino M."/>
            <person name="Pursley I."/>
            <person name="Horton D.L."/>
            <person name="Alikhan N.-F."/>
            <person name="Baker D."/>
            <person name="Gharbi K."/>
            <person name="Hall N."/>
            <person name="Watson M."/>
            <person name="Adriaenssens E.M."/>
            <person name="Foster-Nyarko E."/>
            <person name="Jarju S."/>
            <person name="Secka A."/>
            <person name="Antonio M."/>
            <person name="Oren A."/>
            <person name="Chaudhuri R."/>
            <person name="La Ragione R.M."/>
            <person name="Hildebrand F."/>
            <person name="Pallen M.J."/>
        </authorList>
    </citation>
    <scope>NUCLEOTIDE SEQUENCE [LARGE SCALE GENOMIC DNA]</scope>
    <source>
        <strain evidence="2 3">Re31</strain>
    </source>
</reference>
<feature type="transmembrane region" description="Helical" evidence="1">
    <location>
        <begin position="5"/>
        <end position="24"/>
    </location>
</feature>
<evidence type="ECO:0000256" key="1">
    <source>
        <dbReference type="SAM" id="Phobius"/>
    </source>
</evidence>
<accession>A0ABR8XH72</accession>
<dbReference type="EMBL" id="JACSQA010000046">
    <property type="protein sequence ID" value="MBD8028585.1"/>
    <property type="molecule type" value="Genomic_DNA"/>
</dbReference>
<dbReference type="Proteomes" id="UP000640930">
    <property type="component" value="Unassembled WGS sequence"/>
</dbReference>
<keyword evidence="1" id="KW-0812">Transmembrane</keyword>
<evidence type="ECO:0008006" key="4">
    <source>
        <dbReference type="Google" id="ProtNLM"/>
    </source>
</evidence>
<dbReference type="SUPFAM" id="SSF51445">
    <property type="entry name" value="(Trans)glycosidases"/>
    <property type="match status" value="1"/>
</dbReference>
<dbReference type="InterPro" id="IPR017853">
    <property type="entry name" value="GH"/>
</dbReference>
<dbReference type="RefSeq" id="WP_191708979.1">
    <property type="nucleotide sequence ID" value="NZ_JACSQA010000046.1"/>
</dbReference>
<evidence type="ECO:0000313" key="2">
    <source>
        <dbReference type="EMBL" id="MBD8028585.1"/>
    </source>
</evidence>
<keyword evidence="3" id="KW-1185">Reference proteome</keyword>
<dbReference type="Gene3D" id="3.20.20.80">
    <property type="entry name" value="Glycosidases"/>
    <property type="match status" value="2"/>
</dbReference>
<evidence type="ECO:0000313" key="3">
    <source>
        <dbReference type="Proteomes" id="UP000640930"/>
    </source>
</evidence>
<organism evidence="2 3">
    <name type="scientific">Ureibacillus galli</name>
    <dbReference type="NCBI Taxonomy" id="2762222"/>
    <lineage>
        <taxon>Bacteria</taxon>
        <taxon>Bacillati</taxon>
        <taxon>Bacillota</taxon>
        <taxon>Bacilli</taxon>
        <taxon>Bacillales</taxon>
        <taxon>Caryophanaceae</taxon>
        <taxon>Ureibacillus</taxon>
    </lineage>
</organism>
<protein>
    <recommendedName>
        <fullName evidence="4">Family 2 glycosyl transferase</fullName>
    </recommendedName>
</protein>
<sequence>MKKVYIGIAVFLVLLVAPVAIWFLDKETELSVAIIDKTVAKTDYREHEGITWLLNYEKFKKEDARYAEAKDYYGYSPDEEESVHALPDNYNDYDVIYLADTYGVYEEDFDDTKEVHGSKSDKIYGGLEMAEWETIAHRLTSDQKSLLIAEYNTFASPTNGEVRKSVTDYLGLDWDGWTGRYFSDLSLSGVELPQWVREEHGENWPYKGAGFLLVNDITNQIEVLELDKHVSEEGIRLTFTEQGKEQFGLSESPEYQYWFDIVTPKNGAVSLANYDWSLTDEGKKKLKDLGIPEEFAAIVEQSYEQSKSYYFAGDYNDVNGLPPFYQMKGLASIYKFLKHNDESAFYWSVYVPVMREILDSYEEMESAVPKKENDLQYTSRINENSLEVKVDGKWQPVTIKGVNLGMGKPGASPGEAAITEEEYYRWFESIADMNANMIRVYTIHPPGFYNALKRFNEESDKKLYVLHGAWINEEEEENGLKKSLDAFEEKNLADFQHEMKTIVDVVHGNAVLEERPGHASGVYQADVSEYIAGWLIGIEWYPKMVQGTNEKHADIGEYDGQFFYTESASPFEHWMAQQMDYILNYEFETYNWIRPMSFTNWITTDLLEHPYEPSEEEDMVSVNPNVIYTKGEAEQTGQFASYHVYPYYPDFLNYDERLLNFVDHRGNKNSYAGYLADLHAAHRLPVLIAEFGVPSSRGLTHENPYGWNQGFLNEQQQGQILKSLFEDIMAENLMGGLLFTWQDEWFKRTWNTVDYDNPDRRPYWSNVQTSEQNYGLLSFDRLKIKVDGDVSDWETKALYDGETTFTVDYDERYLYLKLEGEDLKDTTPHILFDVVGDQGNTKVEQWPGLSIQNGVDFMATISRNEQESRMEIDPYYDLYTYMYGKQGLNLLDPAPSIPVKNSGTFQPIEYMLNRGLEIPKTGEIIPVSSYETGKLREGNGNPESDDYDSLADYQWNDDKLEVRIPWLLLQSKDPSQREFIGDLQKDGETATVKVENISLGVVFEKDGKVTSSIPEMADNELSLLPYSWDTWNEPQYSERLKESYYIMKDAFGKEE</sequence>
<gene>
    <name evidence="2" type="ORF">H9636_18280</name>
</gene>